<dbReference type="AlphaFoldDB" id="A0AAF0FWG3"/>
<dbReference type="GeneID" id="79950514"/>
<name>A0AAF0FWG3_9EURY</name>
<gene>
    <name evidence="1" type="ORF">L1994_08910</name>
</gene>
<dbReference type="RefSeq" id="WP_278099097.1">
    <property type="nucleotide sequence ID" value="NZ_CP091092.1"/>
</dbReference>
<evidence type="ECO:0000313" key="1">
    <source>
        <dbReference type="EMBL" id="WFN36259.1"/>
    </source>
</evidence>
<protein>
    <recommendedName>
        <fullName evidence="3">Transglutaminase-like domain-containing protein</fullName>
    </recommendedName>
</protein>
<keyword evidence="2" id="KW-1185">Reference proteome</keyword>
<dbReference type="EMBL" id="CP091092">
    <property type="protein sequence ID" value="WFN36259.1"/>
    <property type="molecule type" value="Genomic_DNA"/>
</dbReference>
<accession>A0AAF0FWG3</accession>
<dbReference type="Proteomes" id="UP001218895">
    <property type="component" value="Chromosome"/>
</dbReference>
<organism evidence="1 2">
    <name type="scientific">Methanomicrobium antiquum</name>
    <dbReference type="NCBI Taxonomy" id="487686"/>
    <lineage>
        <taxon>Archaea</taxon>
        <taxon>Methanobacteriati</taxon>
        <taxon>Methanobacteriota</taxon>
        <taxon>Stenosarchaea group</taxon>
        <taxon>Methanomicrobia</taxon>
        <taxon>Methanomicrobiales</taxon>
        <taxon>Methanomicrobiaceae</taxon>
        <taxon>Methanomicrobium</taxon>
    </lineage>
</organism>
<dbReference type="InterPro" id="IPR038765">
    <property type="entry name" value="Papain-like_cys_pep_sf"/>
</dbReference>
<sequence>MKGDPLLVSWNLTNAYGKDYLSTYHAKDNPNPARKLANFCINPMYYLIYDYYFYNSGYSKVSLLKQTGSCGEFSQAIIYLINSTMDLPTRSVHFFGLDHEFPEIYVNDDWYIFDYTYTTQGYPVKAEDYAQYINEKKCKESRCIADIKPRIGGDSLLAAHGFNTTIINVQLKKWDYPSLDTANVKLYTNDNNCSFPLVKQKNPDKNGFCNFSVRTGISYLIVAEYNEFFFSNFIGFKEIKTINSTEFVEITLHHTK</sequence>
<reference evidence="1" key="1">
    <citation type="submission" date="2022-01" db="EMBL/GenBank/DDBJ databases">
        <title>Complete genome of Methanomicrobium antiquum DSM 21220.</title>
        <authorList>
            <person name="Chen S.-C."/>
            <person name="You Y.-T."/>
            <person name="Zhou Y.-Z."/>
            <person name="Lai M.-C."/>
        </authorList>
    </citation>
    <scope>NUCLEOTIDE SEQUENCE</scope>
    <source>
        <strain evidence="1">DSM 21220</strain>
    </source>
</reference>
<evidence type="ECO:0000313" key="2">
    <source>
        <dbReference type="Proteomes" id="UP001218895"/>
    </source>
</evidence>
<evidence type="ECO:0008006" key="3">
    <source>
        <dbReference type="Google" id="ProtNLM"/>
    </source>
</evidence>
<dbReference type="KEGG" id="manq:L1994_08910"/>
<proteinExistence type="predicted"/>
<dbReference type="SUPFAM" id="SSF54001">
    <property type="entry name" value="Cysteine proteinases"/>
    <property type="match status" value="1"/>
</dbReference>